<feature type="compositionally biased region" description="Polar residues" evidence="5">
    <location>
        <begin position="572"/>
        <end position="581"/>
    </location>
</feature>
<feature type="compositionally biased region" description="Polar residues" evidence="5">
    <location>
        <begin position="529"/>
        <end position="542"/>
    </location>
</feature>
<evidence type="ECO:0000256" key="4">
    <source>
        <dbReference type="PROSITE-ProRule" id="PRU00834"/>
    </source>
</evidence>
<evidence type="ECO:0000256" key="1">
    <source>
        <dbReference type="ARBA" id="ARBA00022723"/>
    </source>
</evidence>
<dbReference type="GO" id="GO:0008270">
    <property type="term" value="F:zinc ion binding"/>
    <property type="evidence" value="ECO:0007669"/>
    <property type="project" value="UniProtKB-KW"/>
</dbReference>
<dbReference type="PROSITE" id="PS51501">
    <property type="entry name" value="ZF_DNL"/>
    <property type="match status" value="1"/>
</dbReference>
<keyword evidence="8" id="KW-1185">Reference proteome</keyword>
<proteinExistence type="predicted"/>
<dbReference type="GO" id="GO:0006457">
    <property type="term" value="P:protein folding"/>
    <property type="evidence" value="ECO:0007669"/>
    <property type="project" value="TreeGrafter"/>
</dbReference>
<dbReference type="GO" id="GO:0051087">
    <property type="term" value="F:protein-folding chaperone binding"/>
    <property type="evidence" value="ECO:0007669"/>
    <property type="project" value="TreeGrafter"/>
</dbReference>
<evidence type="ECO:0000256" key="3">
    <source>
        <dbReference type="ARBA" id="ARBA00022833"/>
    </source>
</evidence>
<keyword evidence="1" id="KW-0479">Metal-binding</keyword>
<dbReference type="EMBL" id="VFLP01000059">
    <property type="protein sequence ID" value="TRX90062.1"/>
    <property type="molecule type" value="Genomic_DNA"/>
</dbReference>
<dbReference type="InterPro" id="IPR007853">
    <property type="entry name" value="Znf_DNL-typ"/>
</dbReference>
<feature type="compositionally biased region" description="Acidic residues" evidence="5">
    <location>
        <begin position="149"/>
        <end position="158"/>
    </location>
</feature>
<protein>
    <recommendedName>
        <fullName evidence="6">DNL-type domain-containing protein</fullName>
    </recommendedName>
</protein>
<feature type="region of interest" description="Disordered" evidence="5">
    <location>
        <begin position="45"/>
        <end position="70"/>
    </location>
</feature>
<name>A0A553HQ31_9PEZI</name>
<feature type="compositionally biased region" description="Basic and acidic residues" evidence="5">
    <location>
        <begin position="174"/>
        <end position="183"/>
    </location>
</feature>
<feature type="compositionally biased region" description="Basic and acidic residues" evidence="5">
    <location>
        <begin position="543"/>
        <end position="557"/>
    </location>
</feature>
<keyword evidence="3" id="KW-0862">Zinc</keyword>
<feature type="domain" description="DNL-type" evidence="6">
    <location>
        <begin position="69"/>
        <end position="164"/>
    </location>
</feature>
<feature type="compositionally biased region" description="Polar residues" evidence="5">
    <location>
        <begin position="460"/>
        <end position="477"/>
    </location>
</feature>
<feature type="region of interest" description="Disordered" evidence="5">
    <location>
        <begin position="459"/>
        <end position="480"/>
    </location>
</feature>
<evidence type="ECO:0000256" key="5">
    <source>
        <dbReference type="SAM" id="MobiDB-lite"/>
    </source>
</evidence>
<feature type="compositionally biased region" description="Polar residues" evidence="5">
    <location>
        <begin position="206"/>
        <end position="221"/>
    </location>
</feature>
<dbReference type="STRING" id="2512241.A0A553HQ31"/>
<evidence type="ECO:0000259" key="6">
    <source>
        <dbReference type="PROSITE" id="PS51501"/>
    </source>
</evidence>
<dbReference type="Pfam" id="PF05180">
    <property type="entry name" value="zf-DNL"/>
    <property type="match status" value="1"/>
</dbReference>
<evidence type="ECO:0000313" key="8">
    <source>
        <dbReference type="Proteomes" id="UP000319160"/>
    </source>
</evidence>
<gene>
    <name evidence="7" type="ORF">FHL15_008981</name>
</gene>
<dbReference type="GO" id="GO:0030150">
    <property type="term" value="P:protein import into mitochondrial matrix"/>
    <property type="evidence" value="ECO:0007669"/>
    <property type="project" value="TreeGrafter"/>
</dbReference>
<dbReference type="PANTHER" id="PTHR20922:SF13">
    <property type="entry name" value="DNL-TYPE ZINC FINGER PROTEIN"/>
    <property type="match status" value="1"/>
</dbReference>
<sequence>MVSRIALSYLTSISRTPKTISPPLLRPHCRLPRTLQPVGYRFAHAIPKPTKPDQGTSPSSPDAAKSRKQTEPHYRLVFTCVPCGGRSSHQVSKQGYHHGSVLITCPSCRNRHIISDHLNIFGDRKITVEDLLREKGQLVKRGTLGEEGDIEFWEDTPTDSDAASLGEGVEDEDEARRLRETRDPSSQATDPTPSASVLAGDAGTRPSVQGVTQQSPIPSTRRQFHTKTFRPPRHLQKSGVSPLGQTELSKPPVKFQPLGRLQKSRATPIGLLKSLSDNEMQKPSKHLPQLQISSATPRDVLKSSPDDEIQKPFGSATPIGLLGSSPDDEIRKPFKPPRVFRRRGARRIGRVGSSSEGRTLNSSDSTQYWEPPGYVWNSGVSPLGRPRLSSDSEIHGSPFSSPMEPFQLPRWLQFSSVPPLGRPKLSSDPEIRGQSLSTTMEPFRLPRWLQLSSVPPIGQLESSSNHKAHTSPSSATMKPNKFPRWLLESDATPIGQTEPPVSKPKKSFNHVNPQLLKKGATPLGLPKFSSDSKVYTSPSSDLQDPRDLSDPGKHISEDAGASRPEASHSDANHINSEVSSESNFLENITIENWLKREIQKTRGRRTRQRETQKSYQSMLEPGKGKKINLDLWR</sequence>
<dbReference type="GO" id="GO:0005739">
    <property type="term" value="C:mitochondrion"/>
    <property type="evidence" value="ECO:0007669"/>
    <property type="project" value="TreeGrafter"/>
</dbReference>
<feature type="region of interest" description="Disordered" evidence="5">
    <location>
        <begin position="517"/>
        <end position="581"/>
    </location>
</feature>
<evidence type="ECO:0000256" key="2">
    <source>
        <dbReference type="ARBA" id="ARBA00022771"/>
    </source>
</evidence>
<dbReference type="PANTHER" id="PTHR20922">
    <property type="entry name" value="DNL-TYPE ZINC FINGER PROTEIN"/>
    <property type="match status" value="1"/>
</dbReference>
<dbReference type="InterPro" id="IPR024158">
    <property type="entry name" value="Mt_import_TIM15"/>
</dbReference>
<feature type="region of interest" description="Disordered" evidence="5">
    <location>
        <begin position="149"/>
        <end position="337"/>
    </location>
</feature>
<feature type="compositionally biased region" description="Polar residues" evidence="5">
    <location>
        <begin position="184"/>
        <end position="195"/>
    </location>
</feature>
<dbReference type="Proteomes" id="UP000319160">
    <property type="component" value="Unassembled WGS sequence"/>
</dbReference>
<reference evidence="8" key="1">
    <citation type="submission" date="2019-06" db="EMBL/GenBank/DDBJ databases">
        <title>Draft genome sequence of the griseofulvin-producing fungus Xylaria cubensis strain G536.</title>
        <authorList>
            <person name="Mead M.E."/>
            <person name="Raja H.A."/>
            <person name="Steenwyk J.L."/>
            <person name="Knowles S.L."/>
            <person name="Oberlies N.H."/>
            <person name="Rokas A."/>
        </authorList>
    </citation>
    <scope>NUCLEOTIDE SEQUENCE [LARGE SCALE GENOMIC DNA]</scope>
    <source>
        <strain evidence="8">G536</strain>
    </source>
</reference>
<organism evidence="7 8">
    <name type="scientific">Xylaria flabelliformis</name>
    <dbReference type="NCBI Taxonomy" id="2512241"/>
    <lineage>
        <taxon>Eukaryota</taxon>
        <taxon>Fungi</taxon>
        <taxon>Dikarya</taxon>
        <taxon>Ascomycota</taxon>
        <taxon>Pezizomycotina</taxon>
        <taxon>Sordariomycetes</taxon>
        <taxon>Xylariomycetidae</taxon>
        <taxon>Xylariales</taxon>
        <taxon>Xylariaceae</taxon>
        <taxon>Xylaria</taxon>
    </lineage>
</organism>
<comment type="caution">
    <text evidence="7">The sequence shown here is derived from an EMBL/GenBank/DDBJ whole genome shotgun (WGS) entry which is preliminary data.</text>
</comment>
<dbReference type="GO" id="GO:0050821">
    <property type="term" value="P:protein stabilization"/>
    <property type="evidence" value="ECO:0007669"/>
    <property type="project" value="TreeGrafter"/>
</dbReference>
<feature type="region of interest" description="Disordered" evidence="5">
    <location>
        <begin position="600"/>
        <end position="622"/>
    </location>
</feature>
<evidence type="ECO:0000313" key="7">
    <source>
        <dbReference type="EMBL" id="TRX90062.1"/>
    </source>
</evidence>
<keyword evidence="2 4" id="KW-0863">Zinc-finger</keyword>
<dbReference type="OrthoDB" id="512667at2759"/>
<feature type="compositionally biased region" description="Basic and acidic residues" evidence="5">
    <location>
        <begin position="299"/>
        <end position="310"/>
    </location>
</feature>
<accession>A0A553HQ31</accession>
<dbReference type="AlphaFoldDB" id="A0A553HQ31"/>
<feature type="compositionally biased region" description="Basic residues" evidence="5">
    <location>
        <begin position="222"/>
        <end position="236"/>
    </location>
</feature>